<dbReference type="InParanoid" id="A0A482XBQ5"/>
<reference evidence="2 3" key="1">
    <citation type="journal article" date="2017" name="Gigascience">
        <title>Genome sequence of the small brown planthopper, Laodelphax striatellus.</title>
        <authorList>
            <person name="Zhu J."/>
            <person name="Jiang F."/>
            <person name="Wang X."/>
            <person name="Yang P."/>
            <person name="Bao Y."/>
            <person name="Zhao W."/>
            <person name="Wang W."/>
            <person name="Lu H."/>
            <person name="Wang Q."/>
            <person name="Cui N."/>
            <person name="Li J."/>
            <person name="Chen X."/>
            <person name="Luo L."/>
            <person name="Yu J."/>
            <person name="Kang L."/>
            <person name="Cui F."/>
        </authorList>
    </citation>
    <scope>NUCLEOTIDE SEQUENCE [LARGE SCALE GENOMIC DNA]</scope>
    <source>
        <strain evidence="2">Lst14</strain>
    </source>
</reference>
<feature type="region of interest" description="Disordered" evidence="1">
    <location>
        <begin position="77"/>
        <end position="102"/>
    </location>
</feature>
<protein>
    <submittedName>
        <fullName evidence="2">Uncharacterized protein</fullName>
    </submittedName>
</protein>
<gene>
    <name evidence="2" type="ORF">LSTR_LSTR015848</name>
</gene>
<organism evidence="2 3">
    <name type="scientific">Laodelphax striatellus</name>
    <name type="common">Small brown planthopper</name>
    <name type="synonym">Delphax striatella</name>
    <dbReference type="NCBI Taxonomy" id="195883"/>
    <lineage>
        <taxon>Eukaryota</taxon>
        <taxon>Metazoa</taxon>
        <taxon>Ecdysozoa</taxon>
        <taxon>Arthropoda</taxon>
        <taxon>Hexapoda</taxon>
        <taxon>Insecta</taxon>
        <taxon>Pterygota</taxon>
        <taxon>Neoptera</taxon>
        <taxon>Paraneoptera</taxon>
        <taxon>Hemiptera</taxon>
        <taxon>Auchenorrhyncha</taxon>
        <taxon>Fulgoroidea</taxon>
        <taxon>Delphacidae</taxon>
        <taxon>Criomorphinae</taxon>
        <taxon>Laodelphax</taxon>
    </lineage>
</organism>
<evidence type="ECO:0000256" key="1">
    <source>
        <dbReference type="SAM" id="MobiDB-lite"/>
    </source>
</evidence>
<dbReference type="AlphaFoldDB" id="A0A482XBQ5"/>
<evidence type="ECO:0000313" key="2">
    <source>
        <dbReference type="EMBL" id="RZF43129.1"/>
    </source>
</evidence>
<keyword evidence="3" id="KW-1185">Reference proteome</keyword>
<dbReference type="Proteomes" id="UP000291343">
    <property type="component" value="Unassembled WGS sequence"/>
</dbReference>
<evidence type="ECO:0000313" key="3">
    <source>
        <dbReference type="Proteomes" id="UP000291343"/>
    </source>
</evidence>
<comment type="caution">
    <text evidence="2">The sequence shown here is derived from an EMBL/GenBank/DDBJ whole genome shotgun (WGS) entry which is preliminary data.</text>
</comment>
<accession>A0A482XBQ5</accession>
<name>A0A482XBQ5_LAOST</name>
<proteinExistence type="predicted"/>
<dbReference type="EMBL" id="QKKF02013257">
    <property type="protein sequence ID" value="RZF43129.1"/>
    <property type="molecule type" value="Genomic_DNA"/>
</dbReference>
<sequence>MSRITRYVTEAPTTAAAFPTIPDALNMPQQTVLISAQYSGTQHISPQSALRKYSEQYNSDCREMVLIDGWLQRRGSGAPHCHANAATPKPTPISASKPPAGCHGPTTIIPVVMQTAS</sequence>